<evidence type="ECO:0000313" key="2">
    <source>
        <dbReference type="Proteomes" id="UP001445076"/>
    </source>
</evidence>
<gene>
    <name evidence="1" type="ORF">OTU49_002871</name>
</gene>
<sequence length="108" mass="12160">MVKVVPLNVVISACVLPTTCWYHHPSCTISNFLSPNIIAWLLARLSYKCLSVVFRIAARQPKDRLTCSAVFDFQHYHNLSLSLPAPLLYSAATLYFVHKVWGKKKPSG</sequence>
<name>A0AAW0XK29_CHEQU</name>
<evidence type="ECO:0000313" key="1">
    <source>
        <dbReference type="EMBL" id="KAK8740358.1"/>
    </source>
</evidence>
<organism evidence="1 2">
    <name type="scientific">Cherax quadricarinatus</name>
    <name type="common">Australian red claw crayfish</name>
    <dbReference type="NCBI Taxonomy" id="27406"/>
    <lineage>
        <taxon>Eukaryota</taxon>
        <taxon>Metazoa</taxon>
        <taxon>Ecdysozoa</taxon>
        <taxon>Arthropoda</taxon>
        <taxon>Crustacea</taxon>
        <taxon>Multicrustacea</taxon>
        <taxon>Malacostraca</taxon>
        <taxon>Eumalacostraca</taxon>
        <taxon>Eucarida</taxon>
        <taxon>Decapoda</taxon>
        <taxon>Pleocyemata</taxon>
        <taxon>Astacidea</taxon>
        <taxon>Parastacoidea</taxon>
        <taxon>Parastacidae</taxon>
        <taxon>Cherax</taxon>
    </lineage>
</organism>
<accession>A0AAW0XK29</accession>
<evidence type="ECO:0008006" key="3">
    <source>
        <dbReference type="Google" id="ProtNLM"/>
    </source>
</evidence>
<dbReference type="EMBL" id="JARKIK010000033">
    <property type="protein sequence ID" value="KAK8740358.1"/>
    <property type="molecule type" value="Genomic_DNA"/>
</dbReference>
<protein>
    <recommendedName>
        <fullName evidence="3">Secreted protein</fullName>
    </recommendedName>
</protein>
<comment type="caution">
    <text evidence="1">The sequence shown here is derived from an EMBL/GenBank/DDBJ whole genome shotgun (WGS) entry which is preliminary data.</text>
</comment>
<dbReference type="AlphaFoldDB" id="A0AAW0XK29"/>
<keyword evidence="2" id="KW-1185">Reference proteome</keyword>
<reference evidence="1 2" key="1">
    <citation type="journal article" date="2024" name="BMC Genomics">
        <title>Genome assembly of redclaw crayfish (Cherax quadricarinatus) provides insights into its immune adaptation and hypoxia tolerance.</title>
        <authorList>
            <person name="Liu Z."/>
            <person name="Zheng J."/>
            <person name="Li H."/>
            <person name="Fang K."/>
            <person name="Wang S."/>
            <person name="He J."/>
            <person name="Zhou D."/>
            <person name="Weng S."/>
            <person name="Chi M."/>
            <person name="Gu Z."/>
            <person name="He J."/>
            <person name="Li F."/>
            <person name="Wang M."/>
        </authorList>
    </citation>
    <scope>NUCLEOTIDE SEQUENCE [LARGE SCALE GENOMIC DNA]</scope>
    <source>
        <strain evidence="1">ZL_2023a</strain>
    </source>
</reference>
<proteinExistence type="predicted"/>
<dbReference type="Proteomes" id="UP001445076">
    <property type="component" value="Unassembled WGS sequence"/>
</dbReference>